<evidence type="ECO:0000313" key="4">
    <source>
        <dbReference type="Proteomes" id="UP000319383"/>
    </source>
</evidence>
<dbReference type="InterPro" id="IPR001789">
    <property type="entry name" value="Sig_transdc_resp-reg_receiver"/>
</dbReference>
<dbReference type="KEGG" id="sdyn:Mal52_41770"/>
<dbReference type="EMBL" id="CP036276">
    <property type="protein sequence ID" value="QDU45682.1"/>
    <property type="molecule type" value="Genomic_DNA"/>
</dbReference>
<reference evidence="3 4" key="1">
    <citation type="submission" date="2019-02" db="EMBL/GenBank/DDBJ databases">
        <title>Deep-cultivation of Planctomycetes and their phenomic and genomic characterization uncovers novel biology.</title>
        <authorList>
            <person name="Wiegand S."/>
            <person name="Jogler M."/>
            <person name="Boedeker C."/>
            <person name="Pinto D."/>
            <person name="Vollmers J."/>
            <person name="Rivas-Marin E."/>
            <person name="Kohn T."/>
            <person name="Peeters S.H."/>
            <person name="Heuer A."/>
            <person name="Rast P."/>
            <person name="Oberbeckmann S."/>
            <person name="Bunk B."/>
            <person name="Jeske O."/>
            <person name="Meyerdierks A."/>
            <person name="Storesund J.E."/>
            <person name="Kallscheuer N."/>
            <person name="Luecker S."/>
            <person name="Lage O.M."/>
            <person name="Pohl T."/>
            <person name="Merkel B.J."/>
            <person name="Hornburger P."/>
            <person name="Mueller R.-W."/>
            <person name="Bruemmer F."/>
            <person name="Labrenz M."/>
            <person name="Spormann A.M."/>
            <person name="Op den Camp H."/>
            <person name="Overmann J."/>
            <person name="Amann R."/>
            <person name="Jetten M.S.M."/>
            <person name="Mascher T."/>
            <person name="Medema M.H."/>
            <person name="Devos D.P."/>
            <person name="Kaster A.-K."/>
            <person name="Ovreas L."/>
            <person name="Rohde M."/>
            <person name="Galperin M.Y."/>
            <person name="Jogler C."/>
        </authorList>
    </citation>
    <scope>NUCLEOTIDE SEQUENCE [LARGE SCALE GENOMIC DNA]</scope>
    <source>
        <strain evidence="3 4">Mal52</strain>
    </source>
</reference>
<evidence type="ECO:0000313" key="3">
    <source>
        <dbReference type="EMBL" id="QDU45682.1"/>
    </source>
</evidence>
<dbReference type="Pfam" id="PF00072">
    <property type="entry name" value="Response_reg"/>
    <property type="match status" value="1"/>
</dbReference>
<gene>
    <name evidence="3" type="primary">rcp1_4</name>
    <name evidence="3" type="ORF">Mal52_41770</name>
</gene>
<dbReference type="SMART" id="SM00448">
    <property type="entry name" value="REC"/>
    <property type="match status" value="1"/>
</dbReference>
<dbReference type="PROSITE" id="PS50110">
    <property type="entry name" value="RESPONSE_REGULATORY"/>
    <property type="match status" value="1"/>
</dbReference>
<dbReference type="Proteomes" id="UP000319383">
    <property type="component" value="Chromosome"/>
</dbReference>
<protein>
    <submittedName>
        <fullName evidence="3">Response regulator rcp1</fullName>
    </submittedName>
</protein>
<keyword evidence="1" id="KW-0597">Phosphoprotein</keyword>
<dbReference type="CDD" id="cd17557">
    <property type="entry name" value="REC_Rcp-like"/>
    <property type="match status" value="1"/>
</dbReference>
<keyword evidence="4" id="KW-1185">Reference proteome</keyword>
<dbReference type="OrthoDB" id="195863at2"/>
<proteinExistence type="predicted"/>
<dbReference type="InterPro" id="IPR011006">
    <property type="entry name" value="CheY-like_superfamily"/>
</dbReference>
<dbReference type="Gene3D" id="3.40.50.2300">
    <property type="match status" value="1"/>
</dbReference>
<dbReference type="PANTHER" id="PTHR44520:SF2">
    <property type="entry name" value="RESPONSE REGULATOR RCP1"/>
    <property type="match status" value="1"/>
</dbReference>
<evidence type="ECO:0000256" key="1">
    <source>
        <dbReference type="PROSITE-ProRule" id="PRU00169"/>
    </source>
</evidence>
<dbReference type="AlphaFoldDB" id="A0A517ZT63"/>
<name>A0A517ZT63_9PLAN</name>
<dbReference type="PANTHER" id="PTHR44520">
    <property type="entry name" value="RESPONSE REGULATOR RCP1-RELATED"/>
    <property type="match status" value="1"/>
</dbReference>
<dbReference type="InterPro" id="IPR052893">
    <property type="entry name" value="TCS_response_regulator"/>
</dbReference>
<dbReference type="GO" id="GO:0000160">
    <property type="term" value="P:phosphorelay signal transduction system"/>
    <property type="evidence" value="ECO:0007669"/>
    <property type="project" value="InterPro"/>
</dbReference>
<feature type="modified residue" description="4-aspartylphosphate" evidence="1">
    <location>
        <position position="69"/>
    </location>
</feature>
<dbReference type="SUPFAM" id="SSF52172">
    <property type="entry name" value="CheY-like"/>
    <property type="match status" value="1"/>
</dbReference>
<organism evidence="3 4">
    <name type="scientific">Symmachiella dynata</name>
    <dbReference type="NCBI Taxonomy" id="2527995"/>
    <lineage>
        <taxon>Bacteria</taxon>
        <taxon>Pseudomonadati</taxon>
        <taxon>Planctomycetota</taxon>
        <taxon>Planctomycetia</taxon>
        <taxon>Planctomycetales</taxon>
        <taxon>Planctomycetaceae</taxon>
        <taxon>Symmachiella</taxon>
    </lineage>
</organism>
<evidence type="ECO:0000259" key="2">
    <source>
        <dbReference type="PROSITE" id="PS50110"/>
    </source>
</evidence>
<feature type="domain" description="Response regulatory" evidence="2">
    <location>
        <begin position="11"/>
        <end position="136"/>
    </location>
</feature>
<sequence>MDQNTVGRPMEILLVEDSLTFARIAFGALKKGAVQHRLTWVTDGEEAIEFLYQRGKFSRAPRPDLILLDLGLPKKDGREVLTEIKHDEELKQIPVVVMTASTNAIDIQRSEELQVQSYMTKPLNLKKFRKLVKELARYWQKDMILPAEPAVD</sequence>
<accession>A0A517ZT63</accession>